<evidence type="ECO:0000313" key="2">
    <source>
        <dbReference type="EMBL" id="GAJ08757.1"/>
    </source>
</evidence>
<evidence type="ECO:0000256" key="1">
    <source>
        <dbReference type="SAM" id="Phobius"/>
    </source>
</evidence>
<name>X1UYT8_9ZZZZ</name>
<keyword evidence="1" id="KW-0472">Membrane</keyword>
<gene>
    <name evidence="2" type="ORF">S12H4_54254</name>
</gene>
<accession>X1UYT8</accession>
<feature type="transmembrane region" description="Helical" evidence="1">
    <location>
        <begin position="6"/>
        <end position="27"/>
    </location>
</feature>
<protein>
    <recommendedName>
        <fullName evidence="3">DUF948 domain-containing protein</fullName>
    </recommendedName>
</protein>
<keyword evidence="1" id="KW-1133">Transmembrane helix</keyword>
<dbReference type="AlphaFoldDB" id="X1UYT8"/>
<sequence length="132" mass="14857">MLTIQISLVVIAVCTLLLTLVPLLIAWKLYQLVRTVTKIVKKFQVEFQPLAEEIKDLAFHATEVADGALDEVAGFTEAVSGVRERAERMGLLAEVLEEDLEKATIRIFSLFTGFARFIKSLFQKSSDEFDYS</sequence>
<organism evidence="2">
    <name type="scientific">marine sediment metagenome</name>
    <dbReference type="NCBI Taxonomy" id="412755"/>
    <lineage>
        <taxon>unclassified sequences</taxon>
        <taxon>metagenomes</taxon>
        <taxon>ecological metagenomes</taxon>
    </lineage>
</organism>
<keyword evidence="1" id="KW-0812">Transmembrane</keyword>
<proteinExistence type="predicted"/>
<reference evidence="2" key="1">
    <citation type="journal article" date="2014" name="Front. Microbiol.">
        <title>High frequency of phylogenetically diverse reductive dehalogenase-homologous genes in deep subseafloor sedimentary metagenomes.</title>
        <authorList>
            <person name="Kawai M."/>
            <person name="Futagami T."/>
            <person name="Toyoda A."/>
            <person name="Takaki Y."/>
            <person name="Nishi S."/>
            <person name="Hori S."/>
            <person name="Arai W."/>
            <person name="Tsubouchi T."/>
            <person name="Morono Y."/>
            <person name="Uchiyama I."/>
            <person name="Ito T."/>
            <person name="Fujiyama A."/>
            <person name="Inagaki F."/>
            <person name="Takami H."/>
        </authorList>
    </citation>
    <scope>NUCLEOTIDE SEQUENCE</scope>
    <source>
        <strain evidence="2">Expedition CK06-06</strain>
    </source>
</reference>
<comment type="caution">
    <text evidence="2">The sequence shown here is derived from an EMBL/GenBank/DDBJ whole genome shotgun (WGS) entry which is preliminary data.</text>
</comment>
<evidence type="ECO:0008006" key="3">
    <source>
        <dbReference type="Google" id="ProtNLM"/>
    </source>
</evidence>
<dbReference type="EMBL" id="BARW01034662">
    <property type="protein sequence ID" value="GAJ08757.1"/>
    <property type="molecule type" value="Genomic_DNA"/>
</dbReference>